<dbReference type="Pfam" id="PF06445">
    <property type="entry name" value="GyrI-like"/>
    <property type="match status" value="1"/>
</dbReference>
<evidence type="ECO:0000259" key="1">
    <source>
        <dbReference type="SMART" id="SM00871"/>
    </source>
</evidence>
<feature type="domain" description="AraC effector-binding" evidence="1">
    <location>
        <begin position="1"/>
        <end position="153"/>
    </location>
</feature>
<dbReference type="SUPFAM" id="SSF55136">
    <property type="entry name" value="Probable bacterial effector-binding domain"/>
    <property type="match status" value="1"/>
</dbReference>
<dbReference type="InterPro" id="IPR011256">
    <property type="entry name" value="Reg_factor_effector_dom_sf"/>
</dbReference>
<gene>
    <name evidence="2" type="ORF">SAMN02745704_02533</name>
</gene>
<evidence type="ECO:0000313" key="3">
    <source>
        <dbReference type="Proteomes" id="UP000190027"/>
    </source>
</evidence>
<dbReference type="PANTHER" id="PTHR40055:SF1">
    <property type="entry name" value="TRANSCRIPTIONAL REGULATOR YGIV-RELATED"/>
    <property type="match status" value="1"/>
</dbReference>
<dbReference type="EMBL" id="FUYC01000019">
    <property type="protein sequence ID" value="SKA94031.1"/>
    <property type="molecule type" value="Genomic_DNA"/>
</dbReference>
<evidence type="ECO:0000313" key="2">
    <source>
        <dbReference type="EMBL" id="SKA94031.1"/>
    </source>
</evidence>
<dbReference type="PANTHER" id="PTHR40055">
    <property type="entry name" value="TRANSCRIPTIONAL REGULATOR YGIV-RELATED"/>
    <property type="match status" value="1"/>
</dbReference>
<name>A0A1T4XYD8_9BACT</name>
<dbReference type="AlphaFoldDB" id="A0A1T4XYD8"/>
<dbReference type="Gene3D" id="3.20.80.10">
    <property type="entry name" value="Regulatory factor, effector binding domain"/>
    <property type="match status" value="1"/>
</dbReference>
<dbReference type="Proteomes" id="UP000190027">
    <property type="component" value="Unassembled WGS sequence"/>
</dbReference>
<sequence>MEIEIKEISPIRVAYMRHVGPYTEVDSVWNQLCAWAGSNGIIGPETRFYGVCHDDPQITPPDKIRYDACMNVPPSVMPNGAVGIQEVFGGKWGMYRHLGPFENLEDSYIRIMGEWLPSSGCELRDGPSVEIYLTDPKHTPAEQLVTEVYFPLV</sequence>
<dbReference type="STRING" id="1121449.SAMN02745704_02533"/>
<dbReference type="InterPro" id="IPR010499">
    <property type="entry name" value="AraC_E-bd"/>
</dbReference>
<accession>A0A1T4XYD8</accession>
<dbReference type="SMART" id="SM00871">
    <property type="entry name" value="AraC_E_bind"/>
    <property type="match status" value="1"/>
</dbReference>
<keyword evidence="3" id="KW-1185">Reference proteome</keyword>
<protein>
    <submittedName>
        <fullName evidence="2">AraC family transcriptional regulator</fullName>
    </submittedName>
</protein>
<dbReference type="InterPro" id="IPR050908">
    <property type="entry name" value="SmbC-like"/>
</dbReference>
<proteinExistence type="predicted"/>
<organism evidence="2 3">
    <name type="scientific">Paucidesulfovibrio gracilis DSM 16080</name>
    <dbReference type="NCBI Taxonomy" id="1121449"/>
    <lineage>
        <taxon>Bacteria</taxon>
        <taxon>Pseudomonadati</taxon>
        <taxon>Thermodesulfobacteriota</taxon>
        <taxon>Desulfovibrionia</taxon>
        <taxon>Desulfovibrionales</taxon>
        <taxon>Desulfovibrionaceae</taxon>
        <taxon>Paucidesulfovibrio</taxon>
    </lineage>
</organism>
<reference evidence="2 3" key="1">
    <citation type="submission" date="2017-02" db="EMBL/GenBank/DDBJ databases">
        <authorList>
            <person name="Peterson S.W."/>
        </authorList>
    </citation>
    <scope>NUCLEOTIDE SEQUENCE [LARGE SCALE GENOMIC DNA]</scope>
    <source>
        <strain evidence="2 3">DSM 16080</strain>
    </source>
</reference>
<dbReference type="InterPro" id="IPR029442">
    <property type="entry name" value="GyrI-like"/>
</dbReference>